<protein>
    <submittedName>
        <fullName evidence="1">Uncharacterized protein</fullName>
    </submittedName>
</protein>
<dbReference type="EMBL" id="OX395131">
    <property type="protein sequence ID" value="CAI5777362.1"/>
    <property type="molecule type" value="Genomic_DNA"/>
</dbReference>
<proteinExistence type="predicted"/>
<sequence>MARRERHVVHTGALVNDIIRPDHQACRSPNCEGKRGKIHADLIQRTNLGESDPLRGWQVYAKYENERKLFRPGE</sequence>
<dbReference type="AlphaFoldDB" id="A0AA35KFH6"/>
<gene>
    <name evidence="1" type="ORF">PODLI_1B004442</name>
</gene>
<dbReference type="Proteomes" id="UP001178461">
    <property type="component" value="Chromosome 6"/>
</dbReference>
<organism evidence="1 2">
    <name type="scientific">Podarcis lilfordi</name>
    <name type="common">Lilford's wall lizard</name>
    <dbReference type="NCBI Taxonomy" id="74358"/>
    <lineage>
        <taxon>Eukaryota</taxon>
        <taxon>Metazoa</taxon>
        <taxon>Chordata</taxon>
        <taxon>Craniata</taxon>
        <taxon>Vertebrata</taxon>
        <taxon>Euteleostomi</taxon>
        <taxon>Lepidosauria</taxon>
        <taxon>Squamata</taxon>
        <taxon>Bifurcata</taxon>
        <taxon>Unidentata</taxon>
        <taxon>Episquamata</taxon>
        <taxon>Laterata</taxon>
        <taxon>Lacertibaenia</taxon>
        <taxon>Lacertidae</taxon>
        <taxon>Podarcis</taxon>
    </lineage>
</organism>
<accession>A0AA35KFH6</accession>
<evidence type="ECO:0000313" key="1">
    <source>
        <dbReference type="EMBL" id="CAI5777362.1"/>
    </source>
</evidence>
<keyword evidence="2" id="KW-1185">Reference proteome</keyword>
<name>A0AA35KFH6_9SAUR</name>
<reference evidence="1" key="1">
    <citation type="submission" date="2022-12" db="EMBL/GenBank/DDBJ databases">
        <authorList>
            <person name="Alioto T."/>
            <person name="Alioto T."/>
            <person name="Gomez Garrido J."/>
        </authorList>
    </citation>
    <scope>NUCLEOTIDE SEQUENCE</scope>
</reference>
<evidence type="ECO:0000313" key="2">
    <source>
        <dbReference type="Proteomes" id="UP001178461"/>
    </source>
</evidence>